<reference evidence="1 2" key="1">
    <citation type="submission" date="2019-06" db="EMBL/GenBank/DDBJ databases">
        <title>Sequencing the genomes of 1000 actinobacteria strains.</title>
        <authorList>
            <person name="Klenk H.-P."/>
        </authorList>
    </citation>
    <scope>NUCLEOTIDE SEQUENCE [LARGE SCALE GENOMIC DNA]</scope>
    <source>
        <strain evidence="1 2">DSM 21776</strain>
    </source>
</reference>
<organism evidence="1 2">
    <name type="scientific">Humibacillus xanthopallidus</name>
    <dbReference type="NCBI Taxonomy" id="412689"/>
    <lineage>
        <taxon>Bacteria</taxon>
        <taxon>Bacillati</taxon>
        <taxon>Actinomycetota</taxon>
        <taxon>Actinomycetes</taxon>
        <taxon>Micrococcales</taxon>
        <taxon>Intrasporangiaceae</taxon>
        <taxon>Humibacillus</taxon>
    </lineage>
</organism>
<protein>
    <submittedName>
        <fullName evidence="1">Uncharacterized protein</fullName>
    </submittedName>
</protein>
<evidence type="ECO:0000313" key="2">
    <source>
        <dbReference type="Proteomes" id="UP000320085"/>
    </source>
</evidence>
<dbReference type="EMBL" id="VFQF01000001">
    <property type="protein sequence ID" value="TQN48817.1"/>
    <property type="molecule type" value="Genomic_DNA"/>
</dbReference>
<accession>A0A543PXK6</accession>
<dbReference type="AlphaFoldDB" id="A0A543PXK6"/>
<evidence type="ECO:0000313" key="1">
    <source>
        <dbReference type="EMBL" id="TQN48817.1"/>
    </source>
</evidence>
<name>A0A543PXK6_9MICO</name>
<comment type="caution">
    <text evidence="1">The sequence shown here is derived from an EMBL/GenBank/DDBJ whole genome shotgun (WGS) entry which is preliminary data.</text>
</comment>
<sequence>MQSPTEPKILATRKQLHALHVGEVTGAFAFWTVIHHYNLANSGCLSPNGIQRPQEILAAPKRHNQRNNSTLRHIVGTVTNFQQILP</sequence>
<proteinExistence type="predicted"/>
<dbReference type="Proteomes" id="UP000320085">
    <property type="component" value="Unassembled WGS sequence"/>
</dbReference>
<gene>
    <name evidence="1" type="ORF">FHX52_1970</name>
</gene>